<dbReference type="Gene3D" id="2.60.40.10">
    <property type="entry name" value="Immunoglobulins"/>
    <property type="match status" value="1"/>
</dbReference>
<dbReference type="AlphaFoldDB" id="A0A6V2MPD0"/>
<name>A0A6V2MPD0_9STRA</name>
<dbReference type="EMBL" id="HBNS01047783">
    <property type="protein sequence ID" value="CAE4648651.1"/>
    <property type="molecule type" value="Transcribed_RNA"/>
</dbReference>
<dbReference type="InterPro" id="IPR036116">
    <property type="entry name" value="FN3_sf"/>
</dbReference>
<dbReference type="InterPro" id="IPR013783">
    <property type="entry name" value="Ig-like_fold"/>
</dbReference>
<reference evidence="2" key="1">
    <citation type="submission" date="2021-01" db="EMBL/GenBank/DDBJ databases">
        <authorList>
            <person name="Corre E."/>
            <person name="Pelletier E."/>
            <person name="Niang G."/>
            <person name="Scheremetjew M."/>
            <person name="Finn R."/>
            <person name="Kale V."/>
            <person name="Holt S."/>
            <person name="Cochrane G."/>
            <person name="Meng A."/>
            <person name="Brown T."/>
            <person name="Cohen L."/>
        </authorList>
    </citation>
    <scope>NUCLEOTIDE SEQUENCE</scope>
    <source>
        <strain evidence="2">GSO104</strain>
    </source>
</reference>
<protein>
    <recommendedName>
        <fullName evidence="3">Fibronectin type-III domain-containing protein</fullName>
    </recommendedName>
</protein>
<proteinExistence type="predicted"/>
<evidence type="ECO:0000313" key="1">
    <source>
        <dbReference type="EMBL" id="CAE4648649.1"/>
    </source>
</evidence>
<sequence>MAYALARNGIKILFDPPVKDGGQPVDKYLFSWSTHGNFSISNSVSVDASSMDVLYPGDTLIYDLILENPSIIPGIPHFVRVQAVNIIGSSKAADTDAIIPSGPPNAPKKVLLTTLSVDDLPMTETTVEWKIPEGVGSDGGDNIDGYLIKWWSGRKSPEIQRETEVRLV</sequence>
<gene>
    <name evidence="1" type="ORF">DBRI00130_LOCUS36832</name>
    <name evidence="2" type="ORF">DBRI00130_LOCUS36833</name>
</gene>
<evidence type="ECO:0000313" key="2">
    <source>
        <dbReference type="EMBL" id="CAE4648651.1"/>
    </source>
</evidence>
<organism evidence="2">
    <name type="scientific">Ditylum brightwellii</name>
    <dbReference type="NCBI Taxonomy" id="49249"/>
    <lineage>
        <taxon>Eukaryota</taxon>
        <taxon>Sar</taxon>
        <taxon>Stramenopiles</taxon>
        <taxon>Ochrophyta</taxon>
        <taxon>Bacillariophyta</taxon>
        <taxon>Mediophyceae</taxon>
        <taxon>Lithodesmiophycidae</taxon>
        <taxon>Lithodesmiales</taxon>
        <taxon>Lithodesmiaceae</taxon>
        <taxon>Ditylum</taxon>
    </lineage>
</organism>
<evidence type="ECO:0008006" key="3">
    <source>
        <dbReference type="Google" id="ProtNLM"/>
    </source>
</evidence>
<accession>A0A6V2MPD0</accession>
<dbReference type="EMBL" id="HBNS01047782">
    <property type="protein sequence ID" value="CAE4648649.1"/>
    <property type="molecule type" value="Transcribed_RNA"/>
</dbReference>
<dbReference type="SUPFAM" id="SSF49265">
    <property type="entry name" value="Fibronectin type III"/>
    <property type="match status" value="1"/>
</dbReference>